<sequence>MVLRPAQRLHAFAALGRFGIDVLGNRRRPHKTQGFDFRRFNQRIHSALVPVHHAQHAFGQTGFLQQLRDQQRGTWITLRWFQDETVTAHDRQRVHPQRHHRREVERSNTRHHTQRLEIRPRINVRPHVTAVLALENLRRRACVFDVLDAALQFTRGVLQGLAVLLADQLRDTRFVLLQQLLETKHHLGTLGWRRIAPGRERRLGRVDRLLNGFTAGQWHLVNHLAGGRVVHVGTTAAVIDQLTVDQMLDKAHAGLLKSCSI</sequence>
<reference evidence="2 3" key="1">
    <citation type="submission" date="2018-08" db="EMBL/GenBank/DDBJ databases">
        <title>Recombination of ecologically and evolutionarily significant loci maintains genetic cohesion in the Pseudomonas syringae species complex.</title>
        <authorList>
            <person name="Dillon M."/>
            <person name="Thakur S."/>
            <person name="Almeida R.N.D."/>
            <person name="Weir B.S."/>
            <person name="Guttman D.S."/>
        </authorList>
    </citation>
    <scope>NUCLEOTIDE SEQUENCE [LARGE SCALE GENOMIC DNA]</scope>
    <source>
        <strain evidence="2 3">ICMP 11288</strain>
    </source>
</reference>
<dbReference type="Proteomes" id="UP000277179">
    <property type="component" value="Unassembled WGS sequence"/>
</dbReference>
<evidence type="ECO:0000313" key="3">
    <source>
        <dbReference type="Proteomes" id="UP000277179"/>
    </source>
</evidence>
<evidence type="ECO:0000313" key="2">
    <source>
        <dbReference type="EMBL" id="RMQ87151.1"/>
    </source>
</evidence>
<comment type="caution">
    <text evidence="2">The sequence shown here is derived from an EMBL/GenBank/DDBJ whole genome shotgun (WGS) entry which is preliminary data.</text>
</comment>
<evidence type="ECO:0000256" key="1">
    <source>
        <dbReference type="SAM" id="MobiDB-lite"/>
    </source>
</evidence>
<gene>
    <name evidence="2" type="ORF">ALP97_200313</name>
</gene>
<name>A0A3M4Q9L0_9PSED</name>
<proteinExistence type="predicted"/>
<organism evidence="2 3">
    <name type="scientific">Pseudomonas salomonii</name>
    <dbReference type="NCBI Taxonomy" id="191391"/>
    <lineage>
        <taxon>Bacteria</taxon>
        <taxon>Pseudomonadati</taxon>
        <taxon>Pseudomonadota</taxon>
        <taxon>Gammaproteobacteria</taxon>
        <taxon>Pseudomonadales</taxon>
        <taxon>Pseudomonadaceae</taxon>
        <taxon>Pseudomonas</taxon>
    </lineage>
</organism>
<feature type="region of interest" description="Disordered" evidence="1">
    <location>
        <begin position="91"/>
        <end position="113"/>
    </location>
</feature>
<feature type="compositionally biased region" description="Basic and acidic residues" evidence="1">
    <location>
        <begin position="102"/>
        <end position="113"/>
    </location>
</feature>
<dbReference type="EMBL" id="RBRL01000252">
    <property type="protein sequence ID" value="RMQ87151.1"/>
    <property type="molecule type" value="Genomic_DNA"/>
</dbReference>
<accession>A0A3M4Q9L0</accession>
<protein>
    <submittedName>
        <fullName evidence="2">Uncharacterized protein</fullName>
    </submittedName>
</protein>
<dbReference type="AlphaFoldDB" id="A0A3M4Q9L0"/>